<dbReference type="Gene3D" id="1.10.620.20">
    <property type="entry name" value="Ribonucleotide Reductase, subunit A"/>
    <property type="match status" value="1"/>
</dbReference>
<dbReference type="GO" id="GO:0046872">
    <property type="term" value="F:metal ion binding"/>
    <property type="evidence" value="ECO:0007669"/>
    <property type="project" value="UniProtKB-KW"/>
</dbReference>
<reference evidence="5" key="1">
    <citation type="journal article" date="2019" name="Sci. Rep.">
        <title>Draft genome of Tanacetum cinerariifolium, the natural source of mosquito coil.</title>
        <authorList>
            <person name="Yamashiro T."/>
            <person name="Shiraishi A."/>
            <person name="Satake H."/>
            <person name="Nakayama K."/>
        </authorList>
    </citation>
    <scope>NUCLEOTIDE SEQUENCE</scope>
</reference>
<dbReference type="AlphaFoldDB" id="A0A6L2P267"/>
<feature type="compositionally biased region" description="Low complexity" evidence="4">
    <location>
        <begin position="280"/>
        <end position="302"/>
    </location>
</feature>
<dbReference type="GO" id="GO:0006631">
    <property type="term" value="P:fatty acid metabolic process"/>
    <property type="evidence" value="ECO:0007669"/>
    <property type="project" value="InterPro"/>
</dbReference>
<keyword evidence="1" id="KW-0479">Metal-binding</keyword>
<dbReference type="InterPro" id="IPR012348">
    <property type="entry name" value="RNR-like"/>
</dbReference>
<name>A0A6L2P267_TANCI</name>
<dbReference type="EMBL" id="BKCJ010010645">
    <property type="protein sequence ID" value="GEU92510.1"/>
    <property type="molecule type" value="Genomic_DNA"/>
</dbReference>
<sequence length="405" mass="45075">MSDYLLRLQKEYPNCSFLTTMKSLPVGSGWMSLIDNDWKKDMIEGPKSLMYLEDTPGLLQLSRNTSHQIWELTHFRGCDRRKVWAYRSKSHEFTIWQSLQDGEMRLCLVDDLKMLKITYSCLVQAKGTSSSLKFMITTQRSKTKDQLLHKKDSRSRQEALTINDQGFEGVFTVGCFANHLNDGDASSVVSVGMLDEAASSTEVGESLRGLNKTGMYIDVIWAEMGAESELKGRCLSAELGMKEGGYGAEIAAKKCGIGYSRVLKSNKAIKGHRKLIPNSWYPPSVNSSPSSSRPATLNSSNSTPYAQRLGDRPRVSPAEAAGNGIIGYLKDKRILVLKIVPTLVSSTLPSKNVQLLYPMETLPVMQRSTEKISMPARLMYDGCDDNLFEHFSGVAQIVGLWTINL</sequence>
<feature type="region of interest" description="Disordered" evidence="4">
    <location>
        <begin position="280"/>
        <end position="316"/>
    </location>
</feature>
<dbReference type="Pfam" id="PF03405">
    <property type="entry name" value="FA_desaturase_2"/>
    <property type="match status" value="1"/>
</dbReference>
<evidence type="ECO:0000256" key="3">
    <source>
        <dbReference type="ARBA" id="ARBA00023004"/>
    </source>
</evidence>
<comment type="caution">
    <text evidence="5">The sequence shown here is derived from an EMBL/GenBank/DDBJ whole genome shotgun (WGS) entry which is preliminary data.</text>
</comment>
<keyword evidence="2" id="KW-0560">Oxidoreductase</keyword>
<gene>
    <name evidence="5" type="ORF">Tci_064488</name>
</gene>
<evidence type="ECO:0000256" key="1">
    <source>
        <dbReference type="ARBA" id="ARBA00022723"/>
    </source>
</evidence>
<evidence type="ECO:0000313" key="5">
    <source>
        <dbReference type="EMBL" id="GEU92510.1"/>
    </source>
</evidence>
<accession>A0A6L2P267</accession>
<protein>
    <submittedName>
        <fullName evidence="5">Vacuolar protein-sorting-associated protein 37 homolog 1-like</fullName>
    </submittedName>
</protein>
<evidence type="ECO:0000256" key="2">
    <source>
        <dbReference type="ARBA" id="ARBA00023002"/>
    </source>
</evidence>
<evidence type="ECO:0000256" key="4">
    <source>
        <dbReference type="SAM" id="MobiDB-lite"/>
    </source>
</evidence>
<proteinExistence type="predicted"/>
<organism evidence="5">
    <name type="scientific">Tanacetum cinerariifolium</name>
    <name type="common">Dalmatian daisy</name>
    <name type="synonym">Chrysanthemum cinerariifolium</name>
    <dbReference type="NCBI Taxonomy" id="118510"/>
    <lineage>
        <taxon>Eukaryota</taxon>
        <taxon>Viridiplantae</taxon>
        <taxon>Streptophyta</taxon>
        <taxon>Embryophyta</taxon>
        <taxon>Tracheophyta</taxon>
        <taxon>Spermatophyta</taxon>
        <taxon>Magnoliopsida</taxon>
        <taxon>eudicotyledons</taxon>
        <taxon>Gunneridae</taxon>
        <taxon>Pentapetalae</taxon>
        <taxon>asterids</taxon>
        <taxon>campanulids</taxon>
        <taxon>Asterales</taxon>
        <taxon>Asteraceae</taxon>
        <taxon>Asteroideae</taxon>
        <taxon>Anthemideae</taxon>
        <taxon>Anthemidinae</taxon>
        <taxon>Tanacetum</taxon>
    </lineage>
</organism>
<keyword evidence="3" id="KW-0408">Iron</keyword>
<dbReference type="InterPro" id="IPR005067">
    <property type="entry name" value="Fatty_acid_desaturase-2"/>
</dbReference>
<dbReference type="GO" id="GO:0045300">
    <property type="term" value="F:stearoyl-[ACP] desaturase activity"/>
    <property type="evidence" value="ECO:0007669"/>
    <property type="project" value="InterPro"/>
</dbReference>